<dbReference type="RefSeq" id="WP_007472245.1">
    <property type="nucleotide sequence ID" value="NZ_KI391953.1"/>
</dbReference>
<dbReference type="Pfam" id="PF03099">
    <property type="entry name" value="BPL_LplA_LipB"/>
    <property type="match status" value="1"/>
</dbReference>
<evidence type="ECO:0000313" key="5">
    <source>
        <dbReference type="EMBL" id="EFV11838.1"/>
    </source>
</evidence>
<protein>
    <recommendedName>
        <fullName evidence="3">biotin--[biotin carboxyl-carrier protein] ligase</fullName>
        <ecNumber evidence="3">6.3.4.15</ecNumber>
    </recommendedName>
</protein>
<dbReference type="OrthoDB" id="9807064at2"/>
<evidence type="ECO:0000313" key="6">
    <source>
        <dbReference type="Proteomes" id="UP000004816"/>
    </source>
</evidence>
<dbReference type="CDD" id="cd16442">
    <property type="entry name" value="BPL"/>
    <property type="match status" value="1"/>
</dbReference>
<dbReference type="EMBL" id="ACZI02000001">
    <property type="protein sequence ID" value="EFV11838.1"/>
    <property type="molecule type" value="Genomic_DNA"/>
</dbReference>
<feature type="domain" description="BPL/LPL catalytic" evidence="4">
    <location>
        <begin position="20"/>
        <end position="209"/>
    </location>
</feature>
<dbReference type="InterPro" id="IPR003142">
    <property type="entry name" value="BPL_C"/>
</dbReference>
<evidence type="ECO:0000259" key="4">
    <source>
        <dbReference type="PROSITE" id="PS51733"/>
    </source>
</evidence>
<comment type="caution">
    <text evidence="5">The sequence shown here is derived from an EMBL/GenBank/DDBJ whole genome shotgun (WGS) entry which is preliminary data.</text>
</comment>
<keyword evidence="6" id="KW-1185">Reference proteome</keyword>
<dbReference type="AlphaFoldDB" id="E5XV02"/>
<dbReference type="Proteomes" id="UP000004816">
    <property type="component" value="Unassembled WGS sequence"/>
</dbReference>
<evidence type="ECO:0000256" key="1">
    <source>
        <dbReference type="ARBA" id="ARBA00022598"/>
    </source>
</evidence>
<dbReference type="Gene3D" id="2.30.30.100">
    <property type="match status" value="1"/>
</dbReference>
<proteinExistence type="predicted"/>
<dbReference type="HOGENOM" id="CLU_051096_5_0_11"/>
<dbReference type="Gene3D" id="3.30.930.10">
    <property type="entry name" value="Bira Bifunctional Protein, Domain 2"/>
    <property type="match status" value="1"/>
</dbReference>
<dbReference type="InterPro" id="IPR004408">
    <property type="entry name" value="Biotin_CoA_COase_ligase"/>
</dbReference>
<dbReference type="eggNOG" id="COG0340">
    <property type="taxonomic scope" value="Bacteria"/>
</dbReference>
<dbReference type="NCBIfam" id="TIGR00121">
    <property type="entry name" value="birA_ligase"/>
    <property type="match status" value="1"/>
</dbReference>
<dbReference type="PROSITE" id="PS51733">
    <property type="entry name" value="BPL_LPL_CATALYTIC"/>
    <property type="match status" value="1"/>
</dbReference>
<dbReference type="PANTHER" id="PTHR12835">
    <property type="entry name" value="BIOTIN PROTEIN LIGASE"/>
    <property type="match status" value="1"/>
</dbReference>
<dbReference type="InterPro" id="IPR045864">
    <property type="entry name" value="aa-tRNA-synth_II/BPL/LPL"/>
</dbReference>
<accession>E5XV02</accession>
<name>E5XV02_SEGRC</name>
<dbReference type="STRING" id="679197.HMPREF9336_03324"/>
<dbReference type="SUPFAM" id="SSF55681">
    <property type="entry name" value="Class II aaRS and biotin synthetases"/>
    <property type="match status" value="1"/>
</dbReference>
<gene>
    <name evidence="5" type="ORF">HMPREF9336_03324</name>
</gene>
<dbReference type="EC" id="6.3.4.15" evidence="3"/>
<dbReference type="Pfam" id="PF02237">
    <property type="entry name" value="BPL_C"/>
    <property type="match status" value="1"/>
</dbReference>
<sequence length="278" mass="30302">MTENDRREPLDAAWLGQYLRNRPPLGWESVEVIEETGSTNADLLDRARSGSIARRVLIADHQTQARGRLDRRWEAPTRTQIALSFGVAVEQNGAELGWLPLVVGLSVGAMLAQYFDSYRTISGVPVPEPSLKWPNDVLVGGRKIAGILVQLTPKGDEAVVGVGLNVDQREDELPVPTATSLRIEQVAAVRQQLVPLLLMELDKGLEQWRTQDPGLATAYRAHCSTIGQDVRVTLPGGGELLGRASSVDHHGRLVVTEDDGTPRVVDVGDIEHVRPRGG</sequence>
<keyword evidence="2" id="KW-0092">Biotin</keyword>
<dbReference type="PANTHER" id="PTHR12835:SF5">
    <property type="entry name" value="BIOTIN--PROTEIN LIGASE"/>
    <property type="match status" value="1"/>
</dbReference>
<dbReference type="GO" id="GO:0004077">
    <property type="term" value="F:biotin--[biotin carboxyl-carrier protein] ligase activity"/>
    <property type="evidence" value="ECO:0007669"/>
    <property type="project" value="UniProtKB-EC"/>
</dbReference>
<dbReference type="GO" id="GO:0005737">
    <property type="term" value="C:cytoplasm"/>
    <property type="evidence" value="ECO:0007669"/>
    <property type="project" value="TreeGrafter"/>
</dbReference>
<dbReference type="InterPro" id="IPR004143">
    <property type="entry name" value="BPL_LPL_catalytic"/>
</dbReference>
<evidence type="ECO:0000256" key="2">
    <source>
        <dbReference type="ARBA" id="ARBA00023267"/>
    </source>
</evidence>
<organism evidence="5 6">
    <name type="scientific">Segniliparus rugosus (strain ATCC BAA-974 / DSM 45345 / CCUG 50838 / CIP 108380 / JCM 13579 / CDC 945)</name>
    <dbReference type="NCBI Taxonomy" id="679197"/>
    <lineage>
        <taxon>Bacteria</taxon>
        <taxon>Bacillati</taxon>
        <taxon>Actinomycetota</taxon>
        <taxon>Actinomycetes</taxon>
        <taxon>Mycobacteriales</taxon>
        <taxon>Segniliparaceae</taxon>
        <taxon>Segniliparus</taxon>
    </lineage>
</organism>
<keyword evidence="1 5" id="KW-0436">Ligase</keyword>
<reference evidence="5 6" key="1">
    <citation type="journal article" date="2011" name="Stand. Genomic Sci.">
        <title>High quality draft genome sequence of Segniliparus rugosus CDC 945(T)= (ATCC BAA-974(T)).</title>
        <authorList>
            <person name="Earl A.M."/>
            <person name="Desjardins C.A."/>
            <person name="Fitzgerald M.G."/>
            <person name="Arachchi H.M."/>
            <person name="Zeng Q."/>
            <person name="Mehta T."/>
            <person name="Griggs A."/>
            <person name="Birren B.W."/>
            <person name="Toney N.C."/>
            <person name="Carr J."/>
            <person name="Posey J."/>
            <person name="Butler W.R."/>
        </authorList>
    </citation>
    <scope>NUCLEOTIDE SEQUENCE [LARGE SCALE GENOMIC DNA]</scope>
    <source>
        <strain evidence="6">ATCC BAA-974 / DSM 45345 / CCUG 50838 / CIP 108380 / JCM 13579 / CDC 945</strain>
    </source>
</reference>
<evidence type="ECO:0000256" key="3">
    <source>
        <dbReference type="ARBA" id="ARBA00024227"/>
    </source>
</evidence>